<dbReference type="SUPFAM" id="SSF51182">
    <property type="entry name" value="RmlC-like cupins"/>
    <property type="match status" value="1"/>
</dbReference>
<dbReference type="UniPathway" id="UPA00124"/>
<protein>
    <recommendedName>
        <fullName evidence="3">dTDP-4-dehydrorhamnose 3,5-epimerase</fullName>
        <ecNumber evidence="3">5.1.3.13</ecNumber>
    </recommendedName>
    <alternativeName>
        <fullName evidence="3">Thymidine diphospho-4-keto-rhamnose 3,5-epimerase</fullName>
    </alternativeName>
</protein>
<dbReference type="GO" id="GO:0005829">
    <property type="term" value="C:cytosol"/>
    <property type="evidence" value="ECO:0007669"/>
    <property type="project" value="TreeGrafter"/>
</dbReference>
<dbReference type="EC" id="5.1.3.13" evidence="3"/>
<evidence type="ECO:0000313" key="4">
    <source>
        <dbReference type="EMBL" id="NFA42796.1"/>
    </source>
</evidence>
<dbReference type="PANTHER" id="PTHR21047">
    <property type="entry name" value="DTDP-6-DEOXY-D-GLUCOSE-3,5 EPIMERASE"/>
    <property type="match status" value="1"/>
</dbReference>
<dbReference type="GO" id="GO:0000271">
    <property type="term" value="P:polysaccharide biosynthetic process"/>
    <property type="evidence" value="ECO:0007669"/>
    <property type="project" value="TreeGrafter"/>
</dbReference>
<gene>
    <name evidence="4" type="primary">rfbC</name>
    <name evidence="4" type="ORF">EXM65_09475</name>
</gene>
<organism evidence="4 5">
    <name type="scientific">Clostridium botulinum</name>
    <dbReference type="NCBI Taxonomy" id="1491"/>
    <lineage>
        <taxon>Bacteria</taxon>
        <taxon>Bacillati</taxon>
        <taxon>Bacillota</taxon>
        <taxon>Clostridia</taxon>
        <taxon>Eubacteriales</taxon>
        <taxon>Clostridiaceae</taxon>
        <taxon>Clostridium</taxon>
    </lineage>
</organism>
<dbReference type="Gene3D" id="2.60.120.10">
    <property type="entry name" value="Jelly Rolls"/>
    <property type="match status" value="1"/>
</dbReference>
<dbReference type="Proteomes" id="UP000472355">
    <property type="component" value="Unassembled WGS sequence"/>
</dbReference>
<dbReference type="InterPro" id="IPR014710">
    <property type="entry name" value="RmlC-like_jellyroll"/>
</dbReference>
<sequence>MGNFIFNKTSIDGVYIIEPKVFGDNRGYFMETYNREQFLEAGLDMTFVQDNESRSTKGVLRGLHFQKKHSQGKLVRATKGEVFDVAVDLRYGSPTYGKYEAVILTEENKKQFYIPEGFAHGFLVISDEAVFNYKCTDLYAPEYDGGVMWNDNDINIKWPLDKIEDIVLSEKDKVHPNLKDLDLKNYSDFMYK</sequence>
<reference evidence="4 5" key="1">
    <citation type="submission" date="2019-02" db="EMBL/GenBank/DDBJ databases">
        <title>Genome sequencing of Clostridium botulinum clinical isolates.</title>
        <authorList>
            <person name="Brunt J."/>
            <person name="Van Vliet A.H.M."/>
            <person name="Stringer S.C."/>
            <person name="Grant K.A."/>
            <person name="Carter A.C."/>
            <person name="Peck M.W."/>
        </authorList>
    </citation>
    <scope>NUCLEOTIDE SEQUENCE [LARGE SCALE GENOMIC DNA]</scope>
    <source>
        <strain evidence="4 5">H113700579</strain>
    </source>
</reference>
<keyword evidence="3 4" id="KW-0413">Isomerase</keyword>
<comment type="function">
    <text evidence="3">Catalyzes the epimerization of the C3' and C5'positions of dTDP-6-deoxy-D-xylo-4-hexulose, forming dTDP-6-deoxy-L-lyxo-4-hexulose.</text>
</comment>
<dbReference type="GO" id="GO:0019305">
    <property type="term" value="P:dTDP-rhamnose biosynthetic process"/>
    <property type="evidence" value="ECO:0007669"/>
    <property type="project" value="UniProtKB-UniRule"/>
</dbReference>
<proteinExistence type="inferred from homology"/>
<comment type="caution">
    <text evidence="4">The sequence shown here is derived from an EMBL/GenBank/DDBJ whole genome shotgun (WGS) entry which is preliminary data.</text>
</comment>
<dbReference type="AlphaFoldDB" id="A0A6M0SQZ6"/>
<evidence type="ECO:0000256" key="1">
    <source>
        <dbReference type="PIRSR" id="PIRSR600888-1"/>
    </source>
</evidence>
<feature type="active site" description="Proton acceptor" evidence="1">
    <location>
        <position position="64"/>
    </location>
</feature>
<comment type="subunit">
    <text evidence="3">Homodimer.</text>
</comment>
<feature type="active site" description="Proton donor" evidence="1">
    <location>
        <position position="133"/>
    </location>
</feature>
<feature type="site" description="Participates in a stacking interaction with the thymidine ring of dTDP-4-oxo-6-deoxyglucose" evidence="2">
    <location>
        <position position="139"/>
    </location>
</feature>
<dbReference type="EMBL" id="SGKU01000022">
    <property type="protein sequence ID" value="NFA42796.1"/>
    <property type="molecule type" value="Genomic_DNA"/>
</dbReference>
<dbReference type="NCBIfam" id="TIGR01221">
    <property type="entry name" value="rmlC"/>
    <property type="match status" value="1"/>
</dbReference>
<evidence type="ECO:0000313" key="5">
    <source>
        <dbReference type="Proteomes" id="UP000472355"/>
    </source>
</evidence>
<dbReference type="CDD" id="cd00438">
    <property type="entry name" value="cupin_RmlC"/>
    <property type="match status" value="1"/>
</dbReference>
<evidence type="ECO:0000256" key="3">
    <source>
        <dbReference type="RuleBase" id="RU364069"/>
    </source>
</evidence>
<comment type="catalytic activity">
    <reaction evidence="3">
        <text>dTDP-4-dehydro-6-deoxy-alpha-D-glucose = dTDP-4-dehydro-beta-L-rhamnose</text>
        <dbReference type="Rhea" id="RHEA:16969"/>
        <dbReference type="ChEBI" id="CHEBI:57649"/>
        <dbReference type="ChEBI" id="CHEBI:62830"/>
        <dbReference type="EC" id="5.1.3.13"/>
    </reaction>
</comment>
<dbReference type="GO" id="GO:0008830">
    <property type="term" value="F:dTDP-4-dehydrorhamnose 3,5-epimerase activity"/>
    <property type="evidence" value="ECO:0007669"/>
    <property type="project" value="UniProtKB-UniRule"/>
</dbReference>
<dbReference type="Pfam" id="PF00908">
    <property type="entry name" value="dTDP_sugar_isom"/>
    <property type="match status" value="1"/>
</dbReference>
<dbReference type="InterPro" id="IPR011051">
    <property type="entry name" value="RmlC_Cupin_sf"/>
</dbReference>
<dbReference type="PANTHER" id="PTHR21047:SF2">
    <property type="entry name" value="THYMIDINE DIPHOSPHO-4-KETO-RHAMNOSE 3,5-EPIMERASE"/>
    <property type="match status" value="1"/>
</dbReference>
<evidence type="ECO:0000256" key="2">
    <source>
        <dbReference type="PIRSR" id="PIRSR600888-3"/>
    </source>
</evidence>
<name>A0A6M0SQZ6_CLOBO</name>
<accession>A0A6M0SQZ6</accession>
<comment type="similarity">
    <text evidence="3">Belongs to the dTDP-4-dehydrorhamnose 3,5-epimerase family.</text>
</comment>
<comment type="pathway">
    <text evidence="3">Carbohydrate biosynthesis; dTDP-L-rhamnose biosynthesis.</text>
</comment>
<dbReference type="InterPro" id="IPR000888">
    <property type="entry name" value="RmlC-like"/>
</dbReference>